<evidence type="ECO:0000313" key="5">
    <source>
        <dbReference type="Proteomes" id="UP000309984"/>
    </source>
</evidence>
<feature type="region of interest" description="Disordered" evidence="1">
    <location>
        <begin position="136"/>
        <end position="162"/>
    </location>
</feature>
<keyword evidence="2" id="KW-1133">Transmembrane helix</keyword>
<reference evidence="4 5" key="1">
    <citation type="submission" date="2018-01" db="EMBL/GenBank/DDBJ databases">
        <title>Comparative genomics of Mycobacterium mucogenicum and Mycobacterium neoaurum clade members emphasizing tRNA and non-coding RNA.</title>
        <authorList>
            <person name="Behra P.R.K."/>
            <person name="Pettersson B.M.F."/>
            <person name="Das S."/>
            <person name="Dasgupta S."/>
            <person name="Kirsebom L.A."/>
        </authorList>
    </citation>
    <scope>NUCLEOTIDE SEQUENCE [LARGE SCALE GENOMIC DNA]</scope>
    <source>
        <strain evidence="4 5">DSM 45104</strain>
    </source>
</reference>
<feature type="transmembrane region" description="Helical" evidence="2">
    <location>
        <begin position="99"/>
        <end position="120"/>
    </location>
</feature>
<feature type="transmembrane region" description="Helical" evidence="2">
    <location>
        <begin position="48"/>
        <end position="69"/>
    </location>
</feature>
<feature type="domain" description="Protein-glutamine gamma-glutamyltransferase-like C-terminal" evidence="3">
    <location>
        <begin position="242"/>
        <end position="308"/>
    </location>
</feature>
<feature type="transmembrane region" description="Helical" evidence="2">
    <location>
        <begin position="166"/>
        <end position="188"/>
    </location>
</feature>
<sequence>MNGGDRALGRVVALIVLLFVMSLALRGYLPGSGHPHSDKPVSSTASQVGIDTLLVVSVLIVAIAFIASLRRPRTAAASAAFQLPGSFDGKLEWQSVRRLLLIGGGAFLAWLAILLMLSHLQLLQLPVLPFSEPPQNSAPISAVPSPPPSPAPTQPPTAPRQQESSVFGYLLAATVVMLLLWAVGGAMVRRSRRGPEPLLPVADGPESMVGESTPESLTRAAEFGLAEIGDRSRGPRESIIACYAAMERALADAPGAAPQDSDTPSEVLARAVEHHALHAGSATELVALFAEARFSPHVMTEHHREIAAGALLRVLDELRSLT</sequence>
<keyword evidence="2" id="KW-0472">Membrane</keyword>
<dbReference type="Proteomes" id="UP000309984">
    <property type="component" value="Unassembled WGS sequence"/>
</dbReference>
<evidence type="ECO:0000256" key="1">
    <source>
        <dbReference type="SAM" id="MobiDB-lite"/>
    </source>
</evidence>
<evidence type="ECO:0000313" key="4">
    <source>
        <dbReference type="EMBL" id="TLH64654.1"/>
    </source>
</evidence>
<dbReference type="EMBL" id="POTM01000047">
    <property type="protein sequence ID" value="TLH64654.1"/>
    <property type="molecule type" value="Genomic_DNA"/>
</dbReference>
<keyword evidence="2" id="KW-0812">Transmembrane</keyword>
<keyword evidence="5" id="KW-1185">Reference proteome</keyword>
<proteinExistence type="predicted"/>
<dbReference type="AlphaFoldDB" id="A0A7I7ZXU8"/>
<feature type="transmembrane region" description="Helical" evidence="2">
    <location>
        <begin position="7"/>
        <end position="28"/>
    </location>
</feature>
<comment type="caution">
    <text evidence="4">The sequence shown here is derived from an EMBL/GenBank/DDBJ whole genome shotgun (WGS) entry which is preliminary data.</text>
</comment>
<evidence type="ECO:0000259" key="3">
    <source>
        <dbReference type="Pfam" id="PF13559"/>
    </source>
</evidence>
<feature type="region of interest" description="Disordered" evidence="1">
    <location>
        <begin position="193"/>
        <end position="212"/>
    </location>
</feature>
<organism evidence="4 5">
    <name type="scientific">Mycolicibacterium phocaicum</name>
    <dbReference type="NCBI Taxonomy" id="319706"/>
    <lineage>
        <taxon>Bacteria</taxon>
        <taxon>Bacillati</taxon>
        <taxon>Actinomycetota</taxon>
        <taxon>Actinomycetes</taxon>
        <taxon>Mycobacteriales</taxon>
        <taxon>Mycobacteriaceae</taxon>
        <taxon>Mycolicibacterium</taxon>
    </lineage>
</organism>
<protein>
    <recommendedName>
        <fullName evidence="3">Protein-glutamine gamma-glutamyltransferase-like C-terminal domain-containing protein</fullName>
    </recommendedName>
</protein>
<accession>A0A7I7ZXU8</accession>
<dbReference type="RefSeq" id="WP_138250013.1">
    <property type="nucleotide sequence ID" value="NZ_AP022616.1"/>
</dbReference>
<gene>
    <name evidence="4" type="ORF">C1S79_18635</name>
</gene>
<evidence type="ECO:0000256" key="2">
    <source>
        <dbReference type="SAM" id="Phobius"/>
    </source>
</evidence>
<dbReference type="Pfam" id="PF13559">
    <property type="entry name" value="DUF4129"/>
    <property type="match status" value="1"/>
</dbReference>
<dbReference type="InterPro" id="IPR025403">
    <property type="entry name" value="TgpA-like_C"/>
</dbReference>
<name>A0A7I7ZXU8_9MYCO</name>
<feature type="compositionally biased region" description="Pro residues" evidence="1">
    <location>
        <begin position="144"/>
        <end position="158"/>
    </location>
</feature>